<dbReference type="InterPro" id="IPR017336">
    <property type="entry name" value="Snurportin-1"/>
</dbReference>
<gene>
    <name evidence="14" type="ORF">C7M84_024869</name>
</gene>
<keyword evidence="6 11" id="KW-0813">Transport</keyword>
<evidence type="ECO:0000256" key="11">
    <source>
        <dbReference type="PROSITE-ProRule" id="PRU00561"/>
    </source>
</evidence>
<evidence type="ECO:0000256" key="10">
    <source>
        <dbReference type="ARBA" id="ARBA00031454"/>
    </source>
</evidence>
<dbReference type="GO" id="GO:0005634">
    <property type="term" value="C:nucleus"/>
    <property type="evidence" value="ECO:0007669"/>
    <property type="project" value="UniProtKB-SubCell"/>
</dbReference>
<keyword evidence="7" id="KW-0963">Cytoplasm</keyword>
<evidence type="ECO:0000256" key="2">
    <source>
        <dbReference type="ARBA" id="ARBA00004123"/>
    </source>
</evidence>
<dbReference type="GO" id="GO:0005737">
    <property type="term" value="C:cytoplasm"/>
    <property type="evidence" value="ECO:0007669"/>
    <property type="project" value="UniProtKB-SubCell"/>
</dbReference>
<evidence type="ECO:0000313" key="15">
    <source>
        <dbReference type="Proteomes" id="UP000283509"/>
    </source>
</evidence>
<evidence type="ECO:0000256" key="6">
    <source>
        <dbReference type="ARBA" id="ARBA00022448"/>
    </source>
</evidence>
<dbReference type="InterPro" id="IPR047857">
    <property type="entry name" value="Snurportin1_C"/>
</dbReference>
<name>A0A3R7MNR7_PENVA</name>
<evidence type="ECO:0000256" key="12">
    <source>
        <dbReference type="SAM" id="MobiDB-lite"/>
    </source>
</evidence>
<keyword evidence="8" id="KW-0694">RNA-binding</keyword>
<dbReference type="InterPro" id="IPR002652">
    <property type="entry name" value="Importin-a_IBB"/>
</dbReference>
<protein>
    <recommendedName>
        <fullName evidence="5">Snurportin-1</fullName>
    </recommendedName>
    <alternativeName>
        <fullName evidence="10">RNA U transporter 1</fullName>
    </alternativeName>
</protein>
<comment type="similarity">
    <text evidence="4">Belongs to the snurportin family.</text>
</comment>
<organism evidence="14 15">
    <name type="scientific">Penaeus vannamei</name>
    <name type="common">Whiteleg shrimp</name>
    <name type="synonym">Litopenaeus vannamei</name>
    <dbReference type="NCBI Taxonomy" id="6689"/>
    <lineage>
        <taxon>Eukaryota</taxon>
        <taxon>Metazoa</taxon>
        <taxon>Ecdysozoa</taxon>
        <taxon>Arthropoda</taxon>
        <taxon>Crustacea</taxon>
        <taxon>Multicrustacea</taxon>
        <taxon>Malacostraca</taxon>
        <taxon>Eumalacostraca</taxon>
        <taxon>Eucarida</taxon>
        <taxon>Decapoda</taxon>
        <taxon>Dendrobranchiata</taxon>
        <taxon>Penaeoidea</taxon>
        <taxon>Penaeidae</taxon>
        <taxon>Penaeus</taxon>
    </lineage>
</organism>
<dbReference type="STRING" id="6689.A0A3R7MNR7"/>
<dbReference type="GO" id="GO:0061608">
    <property type="term" value="F:nuclear import signal receptor activity"/>
    <property type="evidence" value="ECO:0007669"/>
    <property type="project" value="InterPro"/>
</dbReference>
<dbReference type="Pfam" id="PF21974">
    <property type="entry name" value="SPN1_m3Gcap_bd"/>
    <property type="match status" value="1"/>
</dbReference>
<comment type="subcellular location">
    <subcellularLocation>
        <location evidence="3">Cytoplasm</location>
    </subcellularLocation>
    <subcellularLocation>
        <location evidence="2">Nucleus</location>
    </subcellularLocation>
</comment>
<proteinExistence type="inferred from homology"/>
<evidence type="ECO:0000313" key="14">
    <source>
        <dbReference type="EMBL" id="ROT81959.1"/>
    </source>
</evidence>
<dbReference type="Proteomes" id="UP000283509">
    <property type="component" value="Unassembled WGS sequence"/>
</dbReference>
<dbReference type="PANTHER" id="PTHR13403">
    <property type="entry name" value="SNURPORTIN1 RNUT1 PROTEIN RNA, U TRANSPORTER 1"/>
    <property type="match status" value="1"/>
</dbReference>
<accession>A0A3R7MNR7</accession>
<dbReference type="GO" id="GO:0006606">
    <property type="term" value="P:protein import into nucleus"/>
    <property type="evidence" value="ECO:0007669"/>
    <property type="project" value="InterPro"/>
</dbReference>
<dbReference type="OrthoDB" id="10003593at2759"/>
<evidence type="ECO:0000259" key="13">
    <source>
        <dbReference type="PROSITE" id="PS51214"/>
    </source>
</evidence>
<dbReference type="EMBL" id="QCYY01000901">
    <property type="protein sequence ID" value="ROT81959.1"/>
    <property type="molecule type" value="Genomic_DNA"/>
</dbReference>
<reference evidence="14 15" key="1">
    <citation type="submission" date="2018-04" db="EMBL/GenBank/DDBJ databases">
        <authorList>
            <person name="Zhang X."/>
            <person name="Yuan J."/>
            <person name="Li F."/>
            <person name="Xiang J."/>
        </authorList>
    </citation>
    <scope>NUCLEOTIDE SEQUENCE [LARGE SCALE GENOMIC DNA]</scope>
    <source>
        <tissue evidence="14">Muscle</tissue>
    </source>
</reference>
<reference evidence="14 15" key="2">
    <citation type="submission" date="2019-01" db="EMBL/GenBank/DDBJ databases">
        <title>The decoding of complex shrimp genome reveals the adaptation for benthos swimmer, frequently molting mechanism and breeding impact on genome.</title>
        <authorList>
            <person name="Sun Y."/>
            <person name="Gao Y."/>
            <person name="Yu Y."/>
        </authorList>
    </citation>
    <scope>NUCLEOTIDE SEQUENCE [LARGE SCALE GENOMIC DNA]</scope>
    <source>
        <tissue evidence="14">Muscle</tissue>
    </source>
</reference>
<dbReference type="InterPro" id="IPR024721">
    <property type="entry name" value="Snurportin-1_N"/>
</dbReference>
<evidence type="ECO:0000256" key="4">
    <source>
        <dbReference type="ARBA" id="ARBA00007540"/>
    </source>
</evidence>
<comment type="caution">
    <text evidence="14">The sequence shown here is derived from an EMBL/GenBank/DDBJ whole genome shotgun (WGS) entry which is preliminary data.</text>
</comment>
<dbReference type="PANTHER" id="PTHR13403:SF6">
    <property type="entry name" value="SNURPORTIN-1"/>
    <property type="match status" value="1"/>
</dbReference>
<feature type="region of interest" description="Disordered" evidence="12">
    <location>
        <begin position="313"/>
        <end position="395"/>
    </location>
</feature>
<dbReference type="Gene3D" id="3.30.470.30">
    <property type="entry name" value="DNA ligase/mRNA capping enzyme"/>
    <property type="match status" value="1"/>
</dbReference>
<evidence type="ECO:0000256" key="5">
    <source>
        <dbReference type="ARBA" id="ARBA00016034"/>
    </source>
</evidence>
<dbReference type="GO" id="GO:0003723">
    <property type="term" value="F:RNA binding"/>
    <property type="evidence" value="ECO:0007669"/>
    <property type="project" value="UniProtKB-KW"/>
</dbReference>
<dbReference type="Pfam" id="PF11538">
    <property type="entry name" value="Snurportin1"/>
    <property type="match status" value="1"/>
</dbReference>
<keyword evidence="15" id="KW-1185">Reference proteome</keyword>
<sequence>MEDLLNNLTGVSVTEHLNTPYAEHPYFALYKAKRTGSSQEERRKRVLDARKEARYDLLSHLRNIEEENVGSEGSSSDDSMECEKERVCYRRPKKYRNFLMMSEWLVDVPEDFAASYLSVLCPVGKRTLIVSARGRTRAYTKAGIMVNQFPSQLPGGCYYSKRKGYALLDCIWSETEKTYFVLDLVVWLNQSIMECETLFRFEWAKSRILEETPDATEISKYNPYRFVPLPHYDCSPETLTRLVNEPLPFRVPLDGILFYHKESHYTHGPTPLVGWLKAYMFPEILGINQVAQVHISERPAKYISLPAHIQYGKDRQQQKQEALNRKMEVSDENNKSPREKSKKVKDVKDNQENTSDMMEVSAENKKNPKGKSKKVKDVKEKSSEMMTRHQSYPDRFRRYKGAFPFLSSHTDATRA</sequence>
<evidence type="ECO:0000256" key="9">
    <source>
        <dbReference type="ARBA" id="ARBA00023242"/>
    </source>
</evidence>
<dbReference type="GO" id="GO:0061015">
    <property type="term" value="P:snRNA import into nucleus"/>
    <property type="evidence" value="ECO:0007669"/>
    <property type="project" value="InterPro"/>
</dbReference>
<keyword evidence="9" id="KW-0539">Nucleus</keyword>
<feature type="compositionally biased region" description="Basic and acidic residues" evidence="12">
    <location>
        <begin position="375"/>
        <end position="395"/>
    </location>
</feature>
<evidence type="ECO:0000256" key="8">
    <source>
        <dbReference type="ARBA" id="ARBA00022884"/>
    </source>
</evidence>
<evidence type="ECO:0000256" key="1">
    <source>
        <dbReference type="ARBA" id="ARBA00003975"/>
    </source>
</evidence>
<evidence type="ECO:0000256" key="7">
    <source>
        <dbReference type="ARBA" id="ARBA00022490"/>
    </source>
</evidence>
<evidence type="ECO:0000256" key="3">
    <source>
        <dbReference type="ARBA" id="ARBA00004496"/>
    </source>
</evidence>
<dbReference type="AlphaFoldDB" id="A0A3R7MNR7"/>
<feature type="domain" description="IBB" evidence="13">
    <location>
        <begin position="10"/>
        <end position="71"/>
    </location>
</feature>
<feature type="compositionally biased region" description="Basic and acidic residues" evidence="12">
    <location>
        <begin position="313"/>
        <end position="351"/>
    </location>
</feature>
<comment type="function">
    <text evidence="1">Functions as an U snRNP-specific nuclear import adapter. Involved in the trimethylguanosine (m3G)-cap-dependent nuclear import of U snRNPs. Binds specifically to the terminal m3G-cap U snRNAs.</text>
</comment>
<dbReference type="CDD" id="cd09232">
    <property type="entry name" value="Snurportin-1_C"/>
    <property type="match status" value="1"/>
</dbReference>
<dbReference type="PROSITE" id="PS51214">
    <property type="entry name" value="IBB"/>
    <property type="match status" value="1"/>
</dbReference>
<dbReference type="SUPFAM" id="SSF56091">
    <property type="entry name" value="DNA ligase/mRNA capping enzyme, catalytic domain"/>
    <property type="match status" value="1"/>
</dbReference>